<gene>
    <name evidence="2" type="ORF">J4709_39945</name>
</gene>
<evidence type="ECO:0000256" key="1">
    <source>
        <dbReference type="SAM" id="Phobius"/>
    </source>
</evidence>
<reference evidence="2 3" key="1">
    <citation type="submission" date="2021-03" db="EMBL/GenBank/DDBJ databases">
        <title>Actinomadura violae sp. nov., isolated from lichen in Thailand.</title>
        <authorList>
            <person name="Kanchanasin P."/>
            <person name="Saeng-In P."/>
            <person name="Phongsopitanun W."/>
            <person name="Yuki M."/>
            <person name="Kudo T."/>
            <person name="Ohkuma M."/>
            <person name="Tanasupawat S."/>
        </authorList>
    </citation>
    <scope>NUCLEOTIDE SEQUENCE [LARGE SCALE GENOMIC DNA]</scope>
    <source>
        <strain evidence="2 3">LCR2-06</strain>
    </source>
</reference>
<keyword evidence="1" id="KW-0472">Membrane</keyword>
<sequence length="77" mass="8216">MNPIIPLYVTLQTFVQDRVENLQARRERGATGIEYAALILVSAAIIGVLIAVVNSTLKTQFTGALNKLFGGGGGKKQ</sequence>
<dbReference type="RefSeq" id="WP_208249582.1">
    <property type="nucleotide sequence ID" value="NZ_JAGEPF010000030.1"/>
</dbReference>
<dbReference type="Pfam" id="PF14029">
    <property type="entry name" value="DUF4244"/>
    <property type="match status" value="1"/>
</dbReference>
<evidence type="ECO:0000313" key="3">
    <source>
        <dbReference type="Proteomes" id="UP000680206"/>
    </source>
</evidence>
<keyword evidence="1" id="KW-1133">Transmembrane helix</keyword>
<proteinExistence type="predicted"/>
<comment type="caution">
    <text evidence="2">The sequence shown here is derived from an EMBL/GenBank/DDBJ whole genome shotgun (WGS) entry which is preliminary data.</text>
</comment>
<feature type="transmembrane region" description="Helical" evidence="1">
    <location>
        <begin position="35"/>
        <end position="57"/>
    </location>
</feature>
<dbReference type="EMBL" id="JAGEPF010000030">
    <property type="protein sequence ID" value="MBO2463762.1"/>
    <property type="molecule type" value="Genomic_DNA"/>
</dbReference>
<keyword evidence="1" id="KW-0812">Transmembrane</keyword>
<keyword evidence="3" id="KW-1185">Reference proteome</keyword>
<dbReference type="Proteomes" id="UP000680206">
    <property type="component" value="Unassembled WGS sequence"/>
</dbReference>
<evidence type="ECO:0000313" key="2">
    <source>
        <dbReference type="EMBL" id="MBO2463762.1"/>
    </source>
</evidence>
<dbReference type="InterPro" id="IPR025338">
    <property type="entry name" value="DUF4244"/>
</dbReference>
<protein>
    <submittedName>
        <fullName evidence="2">DUF4244 domain-containing protein</fullName>
    </submittedName>
</protein>
<accession>A0ABS3S451</accession>
<organism evidence="2 3">
    <name type="scientific">Actinomadura violacea</name>
    <dbReference type="NCBI Taxonomy" id="2819934"/>
    <lineage>
        <taxon>Bacteria</taxon>
        <taxon>Bacillati</taxon>
        <taxon>Actinomycetota</taxon>
        <taxon>Actinomycetes</taxon>
        <taxon>Streptosporangiales</taxon>
        <taxon>Thermomonosporaceae</taxon>
        <taxon>Actinomadura</taxon>
    </lineage>
</organism>
<name>A0ABS3S451_9ACTN</name>